<keyword evidence="2" id="KW-0732">Signal</keyword>
<dbReference type="Gramene" id="AET5Gv20178700.34">
    <property type="protein sequence ID" value="AET5Gv20178700.34"/>
    <property type="gene ID" value="AET5Gv20178700"/>
</dbReference>
<evidence type="ECO:0000313" key="3">
    <source>
        <dbReference type="EnsemblPlants" id="AET5Gv20178700.34"/>
    </source>
</evidence>
<evidence type="ECO:0008006" key="5">
    <source>
        <dbReference type="Google" id="ProtNLM"/>
    </source>
</evidence>
<name>A0A453JSP0_AEGTS</name>
<feature type="chain" id="PRO_5019212382" description="Secreted protein" evidence="2">
    <location>
        <begin position="16"/>
        <end position="72"/>
    </location>
</feature>
<feature type="region of interest" description="Disordered" evidence="1">
    <location>
        <begin position="41"/>
        <end position="72"/>
    </location>
</feature>
<reference evidence="3" key="5">
    <citation type="journal article" date="2021" name="G3 (Bethesda)">
        <title>Aegilops tauschii genome assembly Aet v5.0 features greater sequence contiguity and improved annotation.</title>
        <authorList>
            <person name="Wang L."/>
            <person name="Zhu T."/>
            <person name="Rodriguez J.C."/>
            <person name="Deal K.R."/>
            <person name="Dubcovsky J."/>
            <person name="McGuire P.E."/>
            <person name="Lux T."/>
            <person name="Spannagl M."/>
            <person name="Mayer K.F.X."/>
            <person name="Baldrich P."/>
            <person name="Meyers B.C."/>
            <person name="Huo N."/>
            <person name="Gu Y.Q."/>
            <person name="Zhou H."/>
            <person name="Devos K.M."/>
            <person name="Bennetzen J.L."/>
            <person name="Unver T."/>
            <person name="Budak H."/>
            <person name="Gulick P.J."/>
            <person name="Galiba G."/>
            <person name="Kalapos B."/>
            <person name="Nelson D.R."/>
            <person name="Li P."/>
            <person name="You F.M."/>
            <person name="Luo M.C."/>
            <person name="Dvorak J."/>
        </authorList>
    </citation>
    <scope>NUCLEOTIDE SEQUENCE [LARGE SCALE GENOMIC DNA]</scope>
    <source>
        <strain evidence="3">cv. AL8/78</strain>
    </source>
</reference>
<sequence>MILMYSSRLICLVCARLSFRVSLMHTYMVAVTTVTATSPATTIPLASEATEPRPDGADGVKTSGKGEASGPA</sequence>
<dbReference type="AlphaFoldDB" id="A0A453JSP0"/>
<keyword evidence="4" id="KW-1185">Reference proteome</keyword>
<evidence type="ECO:0000256" key="1">
    <source>
        <dbReference type="SAM" id="MobiDB-lite"/>
    </source>
</evidence>
<protein>
    <recommendedName>
        <fullName evidence="5">Secreted protein</fullName>
    </recommendedName>
</protein>
<dbReference type="Proteomes" id="UP000015105">
    <property type="component" value="Chromosome 5D"/>
</dbReference>
<proteinExistence type="predicted"/>
<reference evidence="3" key="4">
    <citation type="submission" date="2019-03" db="UniProtKB">
        <authorList>
            <consortium name="EnsemblPlants"/>
        </authorList>
    </citation>
    <scope>IDENTIFICATION</scope>
</reference>
<evidence type="ECO:0000313" key="4">
    <source>
        <dbReference type="Proteomes" id="UP000015105"/>
    </source>
</evidence>
<feature type="signal peptide" evidence="2">
    <location>
        <begin position="1"/>
        <end position="15"/>
    </location>
</feature>
<reference evidence="3" key="3">
    <citation type="journal article" date="2017" name="Nature">
        <title>Genome sequence of the progenitor of the wheat D genome Aegilops tauschii.</title>
        <authorList>
            <person name="Luo M.C."/>
            <person name="Gu Y.Q."/>
            <person name="Puiu D."/>
            <person name="Wang H."/>
            <person name="Twardziok S.O."/>
            <person name="Deal K.R."/>
            <person name="Huo N."/>
            <person name="Zhu T."/>
            <person name="Wang L."/>
            <person name="Wang Y."/>
            <person name="McGuire P.E."/>
            <person name="Liu S."/>
            <person name="Long H."/>
            <person name="Ramasamy R.K."/>
            <person name="Rodriguez J.C."/>
            <person name="Van S.L."/>
            <person name="Yuan L."/>
            <person name="Wang Z."/>
            <person name="Xia Z."/>
            <person name="Xiao L."/>
            <person name="Anderson O.D."/>
            <person name="Ouyang S."/>
            <person name="Liang Y."/>
            <person name="Zimin A.V."/>
            <person name="Pertea G."/>
            <person name="Qi P."/>
            <person name="Bennetzen J.L."/>
            <person name="Dai X."/>
            <person name="Dawson M.W."/>
            <person name="Muller H.G."/>
            <person name="Kugler K."/>
            <person name="Rivarola-Duarte L."/>
            <person name="Spannagl M."/>
            <person name="Mayer K.F.X."/>
            <person name="Lu F.H."/>
            <person name="Bevan M.W."/>
            <person name="Leroy P."/>
            <person name="Li P."/>
            <person name="You F.M."/>
            <person name="Sun Q."/>
            <person name="Liu Z."/>
            <person name="Lyons E."/>
            <person name="Wicker T."/>
            <person name="Salzberg S.L."/>
            <person name="Devos K.M."/>
            <person name="Dvorak J."/>
        </authorList>
    </citation>
    <scope>NUCLEOTIDE SEQUENCE [LARGE SCALE GENOMIC DNA]</scope>
    <source>
        <strain evidence="3">cv. AL8/78</strain>
    </source>
</reference>
<reference evidence="4" key="1">
    <citation type="journal article" date="2014" name="Science">
        <title>Ancient hybridizations among the ancestral genomes of bread wheat.</title>
        <authorList>
            <consortium name="International Wheat Genome Sequencing Consortium,"/>
            <person name="Marcussen T."/>
            <person name="Sandve S.R."/>
            <person name="Heier L."/>
            <person name="Spannagl M."/>
            <person name="Pfeifer M."/>
            <person name="Jakobsen K.S."/>
            <person name="Wulff B.B."/>
            <person name="Steuernagel B."/>
            <person name="Mayer K.F."/>
            <person name="Olsen O.A."/>
        </authorList>
    </citation>
    <scope>NUCLEOTIDE SEQUENCE [LARGE SCALE GENOMIC DNA]</scope>
    <source>
        <strain evidence="4">cv. AL8/78</strain>
    </source>
</reference>
<accession>A0A453JSP0</accession>
<dbReference type="EnsemblPlants" id="AET5Gv20178700.34">
    <property type="protein sequence ID" value="AET5Gv20178700.34"/>
    <property type="gene ID" value="AET5Gv20178700"/>
</dbReference>
<evidence type="ECO:0000256" key="2">
    <source>
        <dbReference type="SAM" id="SignalP"/>
    </source>
</evidence>
<reference evidence="4" key="2">
    <citation type="journal article" date="2017" name="Nat. Plants">
        <title>The Aegilops tauschii genome reveals multiple impacts of transposons.</title>
        <authorList>
            <person name="Zhao G."/>
            <person name="Zou C."/>
            <person name="Li K."/>
            <person name="Wang K."/>
            <person name="Li T."/>
            <person name="Gao L."/>
            <person name="Zhang X."/>
            <person name="Wang H."/>
            <person name="Yang Z."/>
            <person name="Liu X."/>
            <person name="Jiang W."/>
            <person name="Mao L."/>
            <person name="Kong X."/>
            <person name="Jiao Y."/>
            <person name="Jia J."/>
        </authorList>
    </citation>
    <scope>NUCLEOTIDE SEQUENCE [LARGE SCALE GENOMIC DNA]</scope>
    <source>
        <strain evidence="4">cv. AL8/78</strain>
    </source>
</reference>
<organism evidence="3 4">
    <name type="scientific">Aegilops tauschii subsp. strangulata</name>
    <name type="common">Goatgrass</name>
    <dbReference type="NCBI Taxonomy" id="200361"/>
    <lineage>
        <taxon>Eukaryota</taxon>
        <taxon>Viridiplantae</taxon>
        <taxon>Streptophyta</taxon>
        <taxon>Embryophyta</taxon>
        <taxon>Tracheophyta</taxon>
        <taxon>Spermatophyta</taxon>
        <taxon>Magnoliopsida</taxon>
        <taxon>Liliopsida</taxon>
        <taxon>Poales</taxon>
        <taxon>Poaceae</taxon>
        <taxon>BOP clade</taxon>
        <taxon>Pooideae</taxon>
        <taxon>Triticodae</taxon>
        <taxon>Triticeae</taxon>
        <taxon>Triticinae</taxon>
        <taxon>Aegilops</taxon>
    </lineage>
</organism>